<evidence type="ECO:0000313" key="14">
    <source>
        <dbReference type="Proteomes" id="UP000711178"/>
    </source>
</evidence>
<dbReference type="GeneID" id="89684426"/>
<dbReference type="NCBIfam" id="TIGR01352">
    <property type="entry name" value="tonB_Cterm"/>
    <property type="match status" value="1"/>
</dbReference>
<organism evidence="13 14">
    <name type="scientific">Chromobacterium subtsugae</name>
    <dbReference type="NCBI Taxonomy" id="251747"/>
    <lineage>
        <taxon>Bacteria</taxon>
        <taxon>Pseudomonadati</taxon>
        <taxon>Pseudomonadota</taxon>
        <taxon>Betaproteobacteria</taxon>
        <taxon>Neisseriales</taxon>
        <taxon>Chromobacteriaceae</taxon>
        <taxon>Chromobacterium</taxon>
    </lineage>
</organism>
<accession>A0ABS7FJY9</accession>
<evidence type="ECO:0000256" key="7">
    <source>
        <dbReference type="ARBA" id="ARBA00022927"/>
    </source>
</evidence>
<evidence type="ECO:0000256" key="3">
    <source>
        <dbReference type="ARBA" id="ARBA00022448"/>
    </source>
</evidence>
<dbReference type="Proteomes" id="UP000711178">
    <property type="component" value="Unassembled WGS sequence"/>
</dbReference>
<feature type="compositionally biased region" description="Basic and acidic residues" evidence="10">
    <location>
        <begin position="115"/>
        <end position="125"/>
    </location>
</feature>
<evidence type="ECO:0000256" key="2">
    <source>
        <dbReference type="ARBA" id="ARBA00006555"/>
    </source>
</evidence>
<comment type="subcellular location">
    <subcellularLocation>
        <location evidence="1">Cell inner membrane</location>
        <topology evidence="1">Single-pass membrane protein</topology>
        <orientation evidence="1">Periplasmic side</orientation>
    </subcellularLocation>
</comment>
<dbReference type="InterPro" id="IPR006260">
    <property type="entry name" value="TonB/TolA_C"/>
</dbReference>
<evidence type="ECO:0000256" key="5">
    <source>
        <dbReference type="ARBA" id="ARBA00022519"/>
    </source>
</evidence>
<protein>
    <submittedName>
        <fullName evidence="13">Energy transducer TonB</fullName>
    </submittedName>
</protein>
<dbReference type="PANTHER" id="PTHR33446:SF2">
    <property type="entry name" value="PROTEIN TONB"/>
    <property type="match status" value="1"/>
</dbReference>
<evidence type="ECO:0000256" key="1">
    <source>
        <dbReference type="ARBA" id="ARBA00004383"/>
    </source>
</evidence>
<feature type="compositionally biased region" description="Low complexity" evidence="10">
    <location>
        <begin position="72"/>
        <end position="81"/>
    </location>
</feature>
<evidence type="ECO:0000256" key="10">
    <source>
        <dbReference type="SAM" id="MobiDB-lite"/>
    </source>
</evidence>
<dbReference type="Pfam" id="PF03544">
    <property type="entry name" value="TonB_C"/>
    <property type="match status" value="1"/>
</dbReference>
<evidence type="ECO:0000256" key="9">
    <source>
        <dbReference type="ARBA" id="ARBA00023136"/>
    </source>
</evidence>
<evidence type="ECO:0000313" key="13">
    <source>
        <dbReference type="EMBL" id="MBW8289614.1"/>
    </source>
</evidence>
<feature type="region of interest" description="Disordered" evidence="10">
    <location>
        <begin position="53"/>
        <end position="81"/>
    </location>
</feature>
<keyword evidence="9" id="KW-0472">Membrane</keyword>
<feature type="chain" id="PRO_5046504447" evidence="11">
    <location>
        <begin position="21"/>
        <end position="216"/>
    </location>
</feature>
<comment type="similarity">
    <text evidence="2">Belongs to the TonB family.</text>
</comment>
<keyword evidence="6" id="KW-0812">Transmembrane</keyword>
<dbReference type="SUPFAM" id="SSF74653">
    <property type="entry name" value="TolA/TonB C-terminal domain"/>
    <property type="match status" value="1"/>
</dbReference>
<reference evidence="13 14" key="1">
    <citation type="submission" date="2021-05" db="EMBL/GenBank/DDBJ databases">
        <title>Draft Whole Genome Sequencing Of Biosensor Chromobacterium violaceum Strain CV026 Reveals A Regulatory RNA In Chromobacterium violaceum Phenotype Regulatory Network.</title>
        <authorList>
            <person name="Hong K.W."/>
            <person name="Chan K.G."/>
            <person name="Chang C.-Y."/>
        </authorList>
    </citation>
    <scope>NUCLEOTIDE SEQUENCE [LARGE SCALE GENOMIC DNA]</scope>
    <source>
        <strain evidence="13 14">ATCC 31532</strain>
    </source>
</reference>
<proteinExistence type="inferred from homology"/>
<keyword evidence="14" id="KW-1185">Reference proteome</keyword>
<dbReference type="PANTHER" id="PTHR33446">
    <property type="entry name" value="PROTEIN TONB-RELATED"/>
    <property type="match status" value="1"/>
</dbReference>
<feature type="signal peptide" evidence="11">
    <location>
        <begin position="1"/>
        <end position="20"/>
    </location>
</feature>
<evidence type="ECO:0000256" key="6">
    <source>
        <dbReference type="ARBA" id="ARBA00022692"/>
    </source>
</evidence>
<feature type="region of interest" description="Disordered" evidence="10">
    <location>
        <begin position="104"/>
        <end position="125"/>
    </location>
</feature>
<dbReference type="InterPro" id="IPR051045">
    <property type="entry name" value="TonB-dependent_transducer"/>
</dbReference>
<keyword evidence="11" id="KW-0732">Signal</keyword>
<keyword evidence="3" id="KW-0813">Transport</keyword>
<comment type="caution">
    <text evidence="13">The sequence shown here is derived from an EMBL/GenBank/DDBJ whole genome shotgun (WGS) entry which is preliminary data.</text>
</comment>
<dbReference type="InterPro" id="IPR037682">
    <property type="entry name" value="TonB_C"/>
</dbReference>
<keyword evidence="8" id="KW-1133">Transmembrane helix</keyword>
<evidence type="ECO:0000256" key="8">
    <source>
        <dbReference type="ARBA" id="ARBA00022989"/>
    </source>
</evidence>
<evidence type="ECO:0000256" key="4">
    <source>
        <dbReference type="ARBA" id="ARBA00022475"/>
    </source>
</evidence>
<dbReference type="PROSITE" id="PS52015">
    <property type="entry name" value="TONB_CTD"/>
    <property type="match status" value="1"/>
</dbReference>
<keyword evidence="5" id="KW-0997">Cell inner membrane</keyword>
<gene>
    <name evidence="13" type="ORF">KIF53_18410</name>
</gene>
<evidence type="ECO:0000256" key="11">
    <source>
        <dbReference type="SAM" id="SignalP"/>
    </source>
</evidence>
<name>A0ABS7FJY9_9NEIS</name>
<keyword evidence="7" id="KW-0653">Protein transport</keyword>
<keyword evidence="4" id="KW-1003">Cell membrane</keyword>
<dbReference type="EMBL" id="JAHDTB010000020">
    <property type="protein sequence ID" value="MBW8289614.1"/>
    <property type="molecule type" value="Genomic_DNA"/>
</dbReference>
<dbReference type="RefSeq" id="WP_181243153.1">
    <property type="nucleotide sequence ID" value="NZ_CP142381.1"/>
</dbReference>
<feature type="domain" description="TonB C-terminal" evidence="12">
    <location>
        <begin position="127"/>
        <end position="216"/>
    </location>
</feature>
<sequence length="216" mass="21983">MSLVLHALAVWIWASWPARDAVPAQPEPPLAVRLAAGSAAAAHAAGALRGGGGLAGSRPAMPARQSQRAEHAGAGSLAAGVAGPQSAPAGRFANAAAAATDAAGGGQISATGGMEAKDEGQSDGDHEALYRPAYLENPQPPYPERSLQLGEEGEVLLSVRVGVNGRALKVTLARSSGFRRLDQAAMDAVARWRFAPARRGGVAAESVLTIPVSFRQ</sequence>
<dbReference type="Gene3D" id="3.30.1150.10">
    <property type="match status" value="1"/>
</dbReference>
<evidence type="ECO:0000259" key="12">
    <source>
        <dbReference type="PROSITE" id="PS52015"/>
    </source>
</evidence>